<evidence type="ECO:0000256" key="1">
    <source>
        <dbReference type="SAM" id="SignalP"/>
    </source>
</evidence>
<evidence type="ECO:0008006" key="4">
    <source>
        <dbReference type="Google" id="ProtNLM"/>
    </source>
</evidence>
<evidence type="ECO:0000313" key="2">
    <source>
        <dbReference type="EMBL" id="OAA33337.1"/>
    </source>
</evidence>
<dbReference type="STRING" id="1081109.A0A166V6Y4"/>
<dbReference type="Proteomes" id="UP000078544">
    <property type="component" value="Unassembled WGS sequence"/>
</dbReference>
<sequence length="171" mass="19009">MKASYYVCLLAASLVSAKPLVYFIRHGEKPGGDTNGLSAQGKQRAQCLRSVFGPGSNYRVGKIMAQQYKPSGKRKRPYDTVEPLAKDLHLTIDTSCDRDDAHCVKKAVEKYKGPGNILICWEHKMLTELVAELGDDNAPDYPSDRFDQIWIDPSPYSQITDIVSENCPGLD</sequence>
<organism evidence="2 3">
    <name type="scientific">Moelleriella libera RCEF 2490</name>
    <dbReference type="NCBI Taxonomy" id="1081109"/>
    <lineage>
        <taxon>Eukaryota</taxon>
        <taxon>Fungi</taxon>
        <taxon>Dikarya</taxon>
        <taxon>Ascomycota</taxon>
        <taxon>Pezizomycotina</taxon>
        <taxon>Sordariomycetes</taxon>
        <taxon>Hypocreomycetidae</taxon>
        <taxon>Hypocreales</taxon>
        <taxon>Clavicipitaceae</taxon>
        <taxon>Moelleriella</taxon>
    </lineage>
</organism>
<dbReference type="Gene3D" id="3.40.50.1240">
    <property type="entry name" value="Phosphoglycerate mutase-like"/>
    <property type="match status" value="1"/>
</dbReference>
<proteinExistence type="predicted"/>
<name>A0A166V6Y4_9HYPO</name>
<keyword evidence="3" id="KW-1185">Reference proteome</keyword>
<dbReference type="CDD" id="cd07040">
    <property type="entry name" value="HP"/>
    <property type="match status" value="1"/>
</dbReference>
<comment type="caution">
    <text evidence="2">The sequence shown here is derived from an EMBL/GenBank/DDBJ whole genome shotgun (WGS) entry which is preliminary data.</text>
</comment>
<protein>
    <recommendedName>
        <fullName evidence="4">Phosphoglycerate mutase family protein</fullName>
    </recommendedName>
</protein>
<reference evidence="2 3" key="1">
    <citation type="journal article" date="2016" name="Genome Biol. Evol.">
        <title>Divergent and convergent evolution of fungal pathogenicity.</title>
        <authorList>
            <person name="Shang Y."/>
            <person name="Xiao G."/>
            <person name="Zheng P."/>
            <person name="Cen K."/>
            <person name="Zhan S."/>
            <person name="Wang C."/>
        </authorList>
    </citation>
    <scope>NUCLEOTIDE SEQUENCE [LARGE SCALE GENOMIC DNA]</scope>
    <source>
        <strain evidence="2 3">RCEF 2490</strain>
    </source>
</reference>
<accession>A0A166V6Y4</accession>
<dbReference type="AlphaFoldDB" id="A0A166V6Y4"/>
<dbReference type="EMBL" id="AZGY01000001">
    <property type="protein sequence ID" value="OAA33337.1"/>
    <property type="molecule type" value="Genomic_DNA"/>
</dbReference>
<dbReference type="InterPro" id="IPR029033">
    <property type="entry name" value="His_PPase_superfam"/>
</dbReference>
<keyword evidence="1" id="KW-0732">Signal</keyword>
<feature type="chain" id="PRO_5007881050" description="Phosphoglycerate mutase family protein" evidence="1">
    <location>
        <begin position="18"/>
        <end position="171"/>
    </location>
</feature>
<evidence type="ECO:0000313" key="3">
    <source>
        <dbReference type="Proteomes" id="UP000078544"/>
    </source>
</evidence>
<gene>
    <name evidence="2" type="ORF">AAL_00802</name>
</gene>
<dbReference type="OrthoDB" id="425925at2759"/>
<feature type="signal peptide" evidence="1">
    <location>
        <begin position="1"/>
        <end position="17"/>
    </location>
</feature>